<evidence type="ECO:0000313" key="3">
    <source>
        <dbReference type="EMBL" id="SLM86219.1"/>
    </source>
</evidence>
<name>A0A1X6WPL5_9ENTE</name>
<dbReference type="InterPro" id="IPR050769">
    <property type="entry name" value="NAT_camello-type"/>
</dbReference>
<dbReference type="SUPFAM" id="SSF55729">
    <property type="entry name" value="Acyl-CoA N-acyltransferases (Nat)"/>
    <property type="match status" value="1"/>
</dbReference>
<dbReference type="AlphaFoldDB" id="A0A1X6WPL5"/>
<dbReference type="OrthoDB" id="5319888at2"/>
<organism evidence="3 4">
    <name type="scientific">Vagococcus fluvialis bH819</name>
    <dbReference type="NCBI Taxonomy" id="1255619"/>
    <lineage>
        <taxon>Bacteria</taxon>
        <taxon>Bacillati</taxon>
        <taxon>Bacillota</taxon>
        <taxon>Bacilli</taxon>
        <taxon>Lactobacillales</taxon>
        <taxon>Enterococcaceae</taxon>
        <taxon>Vagococcus</taxon>
    </lineage>
</organism>
<dbReference type="InterPro" id="IPR000182">
    <property type="entry name" value="GNAT_dom"/>
</dbReference>
<evidence type="ECO:0000256" key="1">
    <source>
        <dbReference type="ARBA" id="ARBA00022679"/>
    </source>
</evidence>
<evidence type="ECO:0000313" key="4">
    <source>
        <dbReference type="Proteomes" id="UP000195918"/>
    </source>
</evidence>
<dbReference type="CDD" id="cd04301">
    <property type="entry name" value="NAT_SF"/>
    <property type="match status" value="1"/>
</dbReference>
<dbReference type="EMBL" id="FWFD01000013">
    <property type="protein sequence ID" value="SLM86219.1"/>
    <property type="molecule type" value="Genomic_DNA"/>
</dbReference>
<evidence type="ECO:0000259" key="2">
    <source>
        <dbReference type="PROSITE" id="PS51186"/>
    </source>
</evidence>
<dbReference type="PROSITE" id="PS51186">
    <property type="entry name" value="GNAT"/>
    <property type="match status" value="1"/>
</dbReference>
<keyword evidence="4" id="KW-1185">Reference proteome</keyword>
<sequence length="153" mass="17468">MISEVNKLLKSDLNECMETFRESSLNQAYDGQVLDWIKTGLQRNELWGAKTSSGEIVAIMWVEENGFFHEYPYLALICVKNTYQGQGIGTFLLTIYEAIARSLGKKKITLMVGDFNINAKKLYERMGYKEVGKVEAAYMPEIAEYIMLKELAD</sequence>
<dbReference type="GO" id="GO:0008080">
    <property type="term" value="F:N-acetyltransferase activity"/>
    <property type="evidence" value="ECO:0007669"/>
    <property type="project" value="InterPro"/>
</dbReference>
<dbReference type="Proteomes" id="UP000195918">
    <property type="component" value="Unassembled WGS sequence"/>
</dbReference>
<proteinExistence type="predicted"/>
<feature type="domain" description="N-acetyltransferase" evidence="2">
    <location>
        <begin position="1"/>
        <end position="152"/>
    </location>
</feature>
<gene>
    <name evidence="3" type="ORF">FM121_09025</name>
</gene>
<dbReference type="Pfam" id="PF00583">
    <property type="entry name" value="Acetyltransf_1"/>
    <property type="match status" value="1"/>
</dbReference>
<keyword evidence="1 3" id="KW-0808">Transferase</keyword>
<dbReference type="Gene3D" id="3.40.630.30">
    <property type="match status" value="1"/>
</dbReference>
<dbReference type="PANTHER" id="PTHR13947">
    <property type="entry name" value="GNAT FAMILY N-ACETYLTRANSFERASE"/>
    <property type="match status" value="1"/>
</dbReference>
<reference evidence="4" key="1">
    <citation type="submission" date="2017-02" db="EMBL/GenBank/DDBJ databases">
        <authorList>
            <person name="Dridi B."/>
        </authorList>
    </citation>
    <scope>NUCLEOTIDE SEQUENCE [LARGE SCALE GENOMIC DNA]</scope>
    <source>
        <strain evidence="4">bH819</strain>
    </source>
</reference>
<accession>A0A1X6WPL5</accession>
<protein>
    <submittedName>
        <fullName evidence="3">Acetyltransferase, GNAT family</fullName>
    </submittedName>
</protein>
<dbReference type="RefSeq" id="WP_086951842.1">
    <property type="nucleotide sequence ID" value="NZ_FWFD01000013.1"/>
</dbReference>
<dbReference type="InterPro" id="IPR016181">
    <property type="entry name" value="Acyl_CoA_acyltransferase"/>
</dbReference>
<dbReference type="PANTHER" id="PTHR13947:SF37">
    <property type="entry name" value="LD18367P"/>
    <property type="match status" value="1"/>
</dbReference>